<sequence length="411" mass="47800">MKSTYTRDVSPEMMSELKNRSTFAAFVDYVRDNENNDLALCFRGNDSKIGKVVIYRNNHMIWELCIKGGKGGIPVVRINPNHARFMDDWHSRVVKELMELGFKGLKGQDYNQLKEEDGFVVRHKTKDGYSYDAVFLEYTPSGGYDEVKKVVTASYSLLKEMQESYFSLDHDEVFEVYNPRSQAYKKEKRPRNYIKQYYFEHNTDAGIVDSNSNFYANFQKCVEKHVQQDLFMNNHCLKDGLFIYDLEFAQPSGVPGVKVGNKNKPDMFAIRFDSKGKIESICMIEVKSTRNALTQKSGLEEHLMGMEEYIHVKKLMVHRIEEARKILNQYHELGLYGVDKVFTESDFTDIKMEIIFVFSHGLYLNVNIHRGVTIWKALPGFVAYEKMKYGAYLEHVNVDVQIKRIKTTNII</sequence>
<name>A0A1G6MWI4_9FIRM</name>
<accession>A0A1G6MWI4</accession>
<organism evidence="1 2">
    <name type="scientific">Succiniclasticum ruminis</name>
    <dbReference type="NCBI Taxonomy" id="40841"/>
    <lineage>
        <taxon>Bacteria</taxon>
        <taxon>Bacillati</taxon>
        <taxon>Bacillota</taxon>
        <taxon>Negativicutes</taxon>
        <taxon>Acidaminococcales</taxon>
        <taxon>Acidaminococcaceae</taxon>
        <taxon>Succiniclasticum</taxon>
    </lineage>
</organism>
<keyword evidence="2" id="KW-1185">Reference proteome</keyword>
<protein>
    <submittedName>
        <fullName evidence="1">Uncharacterized protein</fullName>
    </submittedName>
</protein>
<reference evidence="2" key="1">
    <citation type="submission" date="2016-10" db="EMBL/GenBank/DDBJ databases">
        <authorList>
            <person name="Varghese N."/>
            <person name="Submissions S."/>
        </authorList>
    </citation>
    <scope>NUCLEOTIDE SEQUENCE [LARGE SCALE GENOMIC DNA]</scope>
    <source>
        <strain evidence="2">DSM 11005</strain>
    </source>
</reference>
<dbReference type="EMBL" id="FMYW01000011">
    <property type="protein sequence ID" value="SDC59930.1"/>
    <property type="molecule type" value="Genomic_DNA"/>
</dbReference>
<dbReference type="Proteomes" id="UP000198943">
    <property type="component" value="Unassembled WGS sequence"/>
</dbReference>
<dbReference type="RefSeq" id="WP_093730734.1">
    <property type="nucleotide sequence ID" value="NZ_FMYW01000011.1"/>
</dbReference>
<evidence type="ECO:0000313" key="1">
    <source>
        <dbReference type="EMBL" id="SDC59930.1"/>
    </source>
</evidence>
<dbReference type="AlphaFoldDB" id="A0A1G6MWI4"/>
<dbReference type="OrthoDB" id="1997487at2"/>
<gene>
    <name evidence="1" type="ORF">SAMN04487864_11113</name>
</gene>
<evidence type="ECO:0000313" key="2">
    <source>
        <dbReference type="Proteomes" id="UP000198943"/>
    </source>
</evidence>
<proteinExistence type="predicted"/>